<proteinExistence type="predicted"/>
<evidence type="ECO:0000313" key="1">
    <source>
        <dbReference type="EMBL" id="VDD25636.1"/>
    </source>
</evidence>
<gene>
    <name evidence="1" type="ORF">BRASC103T45492Z</name>
</gene>
<dbReference type="EMBL" id="LR031642">
    <property type="protein sequence ID" value="VDD25636.1"/>
    <property type="molecule type" value="Genomic_DNA"/>
</dbReference>
<name>A0A3P6DE51_BRACM</name>
<protein>
    <submittedName>
        <fullName evidence="1">Uncharacterized protein</fullName>
    </submittedName>
</protein>
<reference evidence="1" key="1">
    <citation type="submission" date="2018-11" db="EMBL/GenBank/DDBJ databases">
        <authorList>
            <consortium name="Genoscope - CEA"/>
            <person name="William W."/>
        </authorList>
    </citation>
    <scope>NUCLEOTIDE SEQUENCE</scope>
</reference>
<accession>A0A3P6DE51</accession>
<dbReference type="AlphaFoldDB" id="A0A3P6DE51"/>
<organism evidence="1">
    <name type="scientific">Brassica campestris</name>
    <name type="common">Field mustard</name>
    <dbReference type="NCBI Taxonomy" id="3711"/>
    <lineage>
        <taxon>Eukaryota</taxon>
        <taxon>Viridiplantae</taxon>
        <taxon>Streptophyta</taxon>
        <taxon>Embryophyta</taxon>
        <taxon>Tracheophyta</taxon>
        <taxon>Spermatophyta</taxon>
        <taxon>Magnoliopsida</taxon>
        <taxon>eudicotyledons</taxon>
        <taxon>Gunneridae</taxon>
        <taxon>Pentapetalae</taxon>
        <taxon>rosids</taxon>
        <taxon>malvids</taxon>
        <taxon>Brassicales</taxon>
        <taxon>Brassicaceae</taxon>
        <taxon>Brassiceae</taxon>
        <taxon>Brassica</taxon>
    </lineage>
</organism>
<sequence>MIQQESHKVTLALDGRYQNWYYLSGRVNSIIDAWRHSSLPSPFRTYPKQNPVLLGREYLNRANHSVDIFTSEQNN</sequence>